<dbReference type="Proteomes" id="UP000092444">
    <property type="component" value="Unassembled WGS sequence"/>
</dbReference>
<dbReference type="EnsemblMetazoa" id="GMOY007527-RA">
    <property type="protein sequence ID" value="GMOY007527-PA"/>
    <property type="gene ID" value="GMOY007527"/>
</dbReference>
<dbReference type="GO" id="GO:0005783">
    <property type="term" value="C:endoplasmic reticulum"/>
    <property type="evidence" value="ECO:0007669"/>
    <property type="project" value="TreeGrafter"/>
</dbReference>
<dbReference type="PANTHER" id="PTHR43899:SF9">
    <property type="entry name" value="MIP25013P-RELATED"/>
    <property type="match status" value="1"/>
</dbReference>
<keyword evidence="2" id="KW-0812">Transmembrane</keyword>
<dbReference type="SUPFAM" id="SSF51735">
    <property type="entry name" value="NAD(P)-binding Rossmann-fold domains"/>
    <property type="match status" value="1"/>
</dbReference>
<evidence type="ECO:0000313" key="4">
    <source>
        <dbReference type="Proteomes" id="UP000092444"/>
    </source>
</evidence>
<dbReference type="PhylomeDB" id="A0A1B0G2J0"/>
<keyword evidence="2" id="KW-1133">Transmembrane helix</keyword>
<dbReference type="InterPro" id="IPR036291">
    <property type="entry name" value="NAD(P)-bd_dom_sf"/>
</dbReference>
<evidence type="ECO:0000256" key="1">
    <source>
        <dbReference type="ARBA" id="ARBA00023002"/>
    </source>
</evidence>
<keyword evidence="2" id="KW-0472">Membrane</keyword>
<dbReference type="AlphaFoldDB" id="A0A1B0G2J0"/>
<keyword evidence="1" id="KW-0560">Oxidoreductase</keyword>
<organism evidence="3 4">
    <name type="scientific">Glossina morsitans morsitans</name>
    <name type="common">Savannah tsetse fly</name>
    <dbReference type="NCBI Taxonomy" id="37546"/>
    <lineage>
        <taxon>Eukaryota</taxon>
        <taxon>Metazoa</taxon>
        <taxon>Ecdysozoa</taxon>
        <taxon>Arthropoda</taxon>
        <taxon>Hexapoda</taxon>
        <taxon>Insecta</taxon>
        <taxon>Pterygota</taxon>
        <taxon>Neoptera</taxon>
        <taxon>Endopterygota</taxon>
        <taxon>Diptera</taxon>
        <taxon>Brachycera</taxon>
        <taxon>Muscomorpha</taxon>
        <taxon>Hippoboscoidea</taxon>
        <taxon>Glossinidae</taxon>
        <taxon>Glossina</taxon>
    </lineage>
</organism>
<accession>A0A1B0G2J0</accession>
<sequence>MTQTGVFMVFNSMSAFCQLLSSFVYVIGLLVTVSYLYASFKSLISILKAVLEPYFQPELPQNLIDKFGKWAVITGATDGIGKEYAKELAKQGLNVVLISRTEEKLVAVTAEIGNEKN</sequence>
<feature type="transmembrane region" description="Helical" evidence="2">
    <location>
        <begin position="20"/>
        <end position="38"/>
    </location>
</feature>
<dbReference type="VEuPathDB" id="VectorBase:GMOY007527"/>
<dbReference type="EMBL" id="CCAG010023238">
    <property type="status" value="NOT_ANNOTATED_CDS"/>
    <property type="molecule type" value="Genomic_DNA"/>
</dbReference>
<dbReference type="GO" id="GO:0016491">
    <property type="term" value="F:oxidoreductase activity"/>
    <property type="evidence" value="ECO:0007669"/>
    <property type="project" value="UniProtKB-KW"/>
</dbReference>
<proteinExistence type="predicted"/>
<dbReference type="PANTHER" id="PTHR43899">
    <property type="entry name" value="RH59310P"/>
    <property type="match status" value="1"/>
</dbReference>
<keyword evidence="4" id="KW-1185">Reference proteome</keyword>
<dbReference type="InterPro" id="IPR051019">
    <property type="entry name" value="VLCFA-Steroid_DH"/>
</dbReference>
<dbReference type="Pfam" id="PF00106">
    <property type="entry name" value="adh_short"/>
    <property type="match status" value="1"/>
</dbReference>
<dbReference type="InterPro" id="IPR002347">
    <property type="entry name" value="SDR_fam"/>
</dbReference>
<dbReference type="STRING" id="37546.A0A1B0G2J0"/>
<dbReference type="Gene3D" id="3.40.50.720">
    <property type="entry name" value="NAD(P)-binding Rossmann-like Domain"/>
    <property type="match status" value="1"/>
</dbReference>
<name>A0A1B0G2J0_GLOMM</name>
<protein>
    <submittedName>
        <fullName evidence="3">Uncharacterized protein</fullName>
    </submittedName>
</protein>
<evidence type="ECO:0000256" key="2">
    <source>
        <dbReference type="SAM" id="Phobius"/>
    </source>
</evidence>
<evidence type="ECO:0000313" key="3">
    <source>
        <dbReference type="EnsemblMetazoa" id="GMOY007527-PA"/>
    </source>
</evidence>
<reference evidence="3" key="1">
    <citation type="submission" date="2020-05" db="UniProtKB">
        <authorList>
            <consortium name="EnsemblMetazoa"/>
        </authorList>
    </citation>
    <scope>IDENTIFICATION</scope>
    <source>
        <strain evidence="3">Yale</strain>
    </source>
</reference>